<dbReference type="Proteomes" id="UP001595690">
    <property type="component" value="Unassembled WGS sequence"/>
</dbReference>
<keyword evidence="2" id="KW-1185">Reference proteome</keyword>
<organism evidence="1 2">
    <name type="scientific">Lentzea rhizosphaerae</name>
    <dbReference type="NCBI Taxonomy" id="2041025"/>
    <lineage>
        <taxon>Bacteria</taxon>
        <taxon>Bacillati</taxon>
        <taxon>Actinomycetota</taxon>
        <taxon>Actinomycetes</taxon>
        <taxon>Pseudonocardiales</taxon>
        <taxon>Pseudonocardiaceae</taxon>
        <taxon>Lentzea</taxon>
    </lineage>
</organism>
<dbReference type="RefSeq" id="WP_382378705.1">
    <property type="nucleotide sequence ID" value="NZ_JBHRZI010000035.1"/>
</dbReference>
<dbReference type="EMBL" id="JBHRZI010000035">
    <property type="protein sequence ID" value="MFC3897213.1"/>
    <property type="molecule type" value="Genomic_DNA"/>
</dbReference>
<proteinExistence type="predicted"/>
<sequence>MRIVEIIHAAGKRTSDLGLGLAPLESLVEGTWRAAQVRVQRAVDVDEDRGAHHHDLIETSGLLMIPRFSPIRDT</sequence>
<evidence type="ECO:0000313" key="2">
    <source>
        <dbReference type="Proteomes" id="UP001595690"/>
    </source>
</evidence>
<name>A0ABV8C5D7_9PSEU</name>
<comment type="caution">
    <text evidence="1">The sequence shown here is derived from an EMBL/GenBank/DDBJ whole genome shotgun (WGS) entry which is preliminary data.</text>
</comment>
<protein>
    <submittedName>
        <fullName evidence="1">Uncharacterized protein</fullName>
    </submittedName>
</protein>
<evidence type="ECO:0000313" key="1">
    <source>
        <dbReference type="EMBL" id="MFC3897213.1"/>
    </source>
</evidence>
<reference evidence="2" key="1">
    <citation type="journal article" date="2019" name="Int. J. Syst. Evol. Microbiol.">
        <title>The Global Catalogue of Microorganisms (GCM) 10K type strain sequencing project: providing services to taxonomists for standard genome sequencing and annotation.</title>
        <authorList>
            <consortium name="The Broad Institute Genomics Platform"/>
            <consortium name="The Broad Institute Genome Sequencing Center for Infectious Disease"/>
            <person name="Wu L."/>
            <person name="Ma J."/>
        </authorList>
    </citation>
    <scope>NUCLEOTIDE SEQUENCE [LARGE SCALE GENOMIC DNA]</scope>
    <source>
        <strain evidence="2">CGMCC 4.7405</strain>
    </source>
</reference>
<gene>
    <name evidence="1" type="ORF">ACFOWZ_37535</name>
</gene>
<accession>A0ABV8C5D7</accession>